<dbReference type="CDD" id="cd04496">
    <property type="entry name" value="SSB_OBF"/>
    <property type="match status" value="1"/>
</dbReference>
<proteinExistence type="inferred from homology"/>
<dbReference type="SUPFAM" id="SSF50249">
    <property type="entry name" value="Nucleic acid-binding proteins"/>
    <property type="match status" value="1"/>
</dbReference>
<dbReference type="PROSITE" id="PS50935">
    <property type="entry name" value="SSB"/>
    <property type="match status" value="1"/>
</dbReference>
<dbReference type="GO" id="GO:0006260">
    <property type="term" value="P:DNA replication"/>
    <property type="evidence" value="ECO:0007669"/>
    <property type="project" value="InterPro"/>
</dbReference>
<dbReference type="InterPro" id="IPR000424">
    <property type="entry name" value="Primosome_PriB/ssb"/>
</dbReference>
<evidence type="ECO:0000256" key="2">
    <source>
        <dbReference type="SAM" id="MobiDB-lite"/>
    </source>
</evidence>
<dbReference type="PANTHER" id="PTHR10302">
    <property type="entry name" value="SINGLE-STRANDED DNA-BINDING PROTEIN"/>
    <property type="match status" value="1"/>
</dbReference>
<organism evidence="3">
    <name type="scientific">freshwater metagenome</name>
    <dbReference type="NCBI Taxonomy" id="449393"/>
    <lineage>
        <taxon>unclassified sequences</taxon>
        <taxon>metagenomes</taxon>
        <taxon>ecological metagenomes</taxon>
    </lineage>
</organism>
<sequence length="156" mass="16547">MAASNINRVIITGNLTSDPELRALPSGSSLCKLRVACNTRRKDGASGEWVDKPNYFDVTVWGAQGENCAKYLAKGRGVAVDGRLEWREWETPEGNKRQAVDIIADSVQFLSSPRDEGGSGQGGFTPSADVPTDTSDFAAAPTGSPASAPSEDDIPF</sequence>
<dbReference type="EMBL" id="CAESAN010000006">
    <property type="protein sequence ID" value="CAB4335309.1"/>
    <property type="molecule type" value="Genomic_DNA"/>
</dbReference>
<dbReference type="GO" id="GO:0003697">
    <property type="term" value="F:single-stranded DNA binding"/>
    <property type="evidence" value="ECO:0007669"/>
    <property type="project" value="InterPro"/>
</dbReference>
<dbReference type="InterPro" id="IPR011344">
    <property type="entry name" value="ssDNA-bd"/>
</dbReference>
<name>A0A6J5Z4E8_9ZZZZ</name>
<dbReference type="Gene3D" id="2.40.50.140">
    <property type="entry name" value="Nucleic acid-binding proteins"/>
    <property type="match status" value="1"/>
</dbReference>
<dbReference type="PANTHER" id="PTHR10302:SF27">
    <property type="entry name" value="SINGLE-STRANDED DNA-BINDING PROTEIN"/>
    <property type="match status" value="1"/>
</dbReference>
<accession>A0A6J5Z4E8</accession>
<dbReference type="InterPro" id="IPR012340">
    <property type="entry name" value="NA-bd_OB-fold"/>
</dbReference>
<protein>
    <submittedName>
        <fullName evidence="3">Unannotated protein</fullName>
    </submittedName>
</protein>
<dbReference type="NCBIfam" id="TIGR00621">
    <property type="entry name" value="ssb"/>
    <property type="match status" value="1"/>
</dbReference>
<dbReference type="GO" id="GO:0009295">
    <property type="term" value="C:nucleoid"/>
    <property type="evidence" value="ECO:0007669"/>
    <property type="project" value="TreeGrafter"/>
</dbReference>
<dbReference type="Pfam" id="PF00436">
    <property type="entry name" value="SSB"/>
    <property type="match status" value="1"/>
</dbReference>
<gene>
    <name evidence="3" type="ORF">UFOPK3547_00131</name>
</gene>
<reference evidence="3" key="1">
    <citation type="submission" date="2020-05" db="EMBL/GenBank/DDBJ databases">
        <authorList>
            <person name="Chiriac C."/>
            <person name="Salcher M."/>
            <person name="Ghai R."/>
            <person name="Kavagutti S V."/>
        </authorList>
    </citation>
    <scope>NUCLEOTIDE SEQUENCE</scope>
</reference>
<keyword evidence="1" id="KW-0238">DNA-binding</keyword>
<evidence type="ECO:0000256" key="1">
    <source>
        <dbReference type="ARBA" id="ARBA00023125"/>
    </source>
</evidence>
<dbReference type="AlphaFoldDB" id="A0A6J5Z4E8"/>
<dbReference type="HAMAP" id="MF_00984">
    <property type="entry name" value="SSB"/>
    <property type="match status" value="1"/>
</dbReference>
<feature type="region of interest" description="Disordered" evidence="2">
    <location>
        <begin position="110"/>
        <end position="156"/>
    </location>
</feature>
<evidence type="ECO:0000313" key="3">
    <source>
        <dbReference type="EMBL" id="CAB4335309.1"/>
    </source>
</evidence>
<feature type="compositionally biased region" description="Low complexity" evidence="2">
    <location>
        <begin position="138"/>
        <end position="149"/>
    </location>
</feature>